<name>A0A318N2G8_9PROT</name>
<evidence type="ECO:0008006" key="3">
    <source>
        <dbReference type="Google" id="ProtNLM"/>
    </source>
</evidence>
<comment type="caution">
    <text evidence="1">The sequence shown here is derived from an EMBL/GenBank/DDBJ whole genome shotgun (WGS) entry which is preliminary data.</text>
</comment>
<organism evidence="1 2">
    <name type="scientific">Commensalibacter melissae</name>
    <dbReference type="NCBI Taxonomy" id="2070537"/>
    <lineage>
        <taxon>Bacteria</taxon>
        <taxon>Pseudomonadati</taxon>
        <taxon>Pseudomonadota</taxon>
        <taxon>Alphaproteobacteria</taxon>
        <taxon>Acetobacterales</taxon>
        <taxon>Acetobacteraceae</taxon>
    </lineage>
</organism>
<gene>
    <name evidence="1" type="ORF">DK869_00655</name>
</gene>
<reference evidence="1 2" key="1">
    <citation type="submission" date="2018-05" db="EMBL/GenBank/DDBJ databases">
        <title>Reference genomes for bee gut microbiota database.</title>
        <authorList>
            <person name="Ellegaard K.M."/>
        </authorList>
    </citation>
    <scope>NUCLEOTIDE SEQUENCE [LARGE SCALE GENOMIC DNA]</scope>
    <source>
        <strain evidence="1 2">ESL0284</strain>
    </source>
</reference>
<keyword evidence="2" id="KW-1185">Reference proteome</keyword>
<accession>A0A318N2G8</accession>
<protein>
    <recommendedName>
        <fullName evidence="3">Peptidase A2 domain-containing protein</fullName>
    </recommendedName>
</protein>
<dbReference type="InterPro" id="IPR021109">
    <property type="entry name" value="Peptidase_aspartic_dom_sf"/>
</dbReference>
<dbReference type="CDD" id="cd05483">
    <property type="entry name" value="retropepsin_like_bacteria"/>
    <property type="match status" value="1"/>
</dbReference>
<dbReference type="Proteomes" id="UP000247565">
    <property type="component" value="Unassembled WGS sequence"/>
</dbReference>
<evidence type="ECO:0000313" key="1">
    <source>
        <dbReference type="EMBL" id="PXZ01556.1"/>
    </source>
</evidence>
<evidence type="ECO:0000313" key="2">
    <source>
        <dbReference type="Proteomes" id="UP000247565"/>
    </source>
</evidence>
<sequence>MKKIILTFYFFTGLWSFDSARAERNLCSYEKIAQIPLRNIGGYIIGDFQINGQMVSLIIDTGSEGSLISLDGASRLHLPVDPGQKTVILGSKGGSKTVQNVFIRNMHIGTYNLGALSIPVGNLPQFPRIKPAISGLIGGDILSNFDVEFSLKTGKLNLWEVNSHSLLCMVPPFWQEKGHITDLDKKGFRVFTKVRIDQFPLEALIDSGARSRIVALQKVKEMGIHEDELATRPGGLASSIGSKEVVYHWYQFKRFEIGGQVEIKPTLTVSPLHDEADMLIGSDWFALNKIWISYKREKLYFINNREE</sequence>
<dbReference type="CDD" id="cd00102">
    <property type="entry name" value="IPT"/>
    <property type="match status" value="1"/>
</dbReference>
<proteinExistence type="predicted"/>
<dbReference type="InterPro" id="IPR034122">
    <property type="entry name" value="Retropepsin-like_bacterial"/>
</dbReference>
<dbReference type="SUPFAM" id="SSF50630">
    <property type="entry name" value="Acid proteases"/>
    <property type="match status" value="2"/>
</dbReference>
<dbReference type="Gene3D" id="2.40.70.10">
    <property type="entry name" value="Acid Proteases"/>
    <property type="match status" value="2"/>
</dbReference>
<dbReference type="RefSeq" id="WP_110438075.1">
    <property type="nucleotide sequence ID" value="NZ_CP046393.1"/>
</dbReference>
<dbReference type="Pfam" id="PF13650">
    <property type="entry name" value="Asp_protease_2"/>
    <property type="match status" value="2"/>
</dbReference>
<dbReference type="AlphaFoldDB" id="A0A318N2G8"/>
<dbReference type="EMBL" id="QGLT01000001">
    <property type="protein sequence ID" value="PXZ01556.1"/>
    <property type="molecule type" value="Genomic_DNA"/>
</dbReference>
<dbReference type="OrthoDB" id="7274117at2"/>